<evidence type="ECO:0000313" key="3">
    <source>
        <dbReference type="Proteomes" id="UP000271031"/>
    </source>
</evidence>
<dbReference type="GO" id="GO:1902604">
    <property type="term" value="P:p-aminobenzoyl-glutamate transmembrane transport"/>
    <property type="evidence" value="ECO:0007669"/>
    <property type="project" value="InterPro"/>
</dbReference>
<dbReference type="RefSeq" id="WP_122921509.1">
    <property type="nucleotide sequence ID" value="NZ_RHHQ01000029.1"/>
</dbReference>
<feature type="transmembrane region" description="Helical" evidence="1">
    <location>
        <begin position="35"/>
        <end position="55"/>
    </location>
</feature>
<dbReference type="GO" id="GO:0015558">
    <property type="term" value="F:secondary active p-aminobenzoyl-glutamate transmembrane transporter activity"/>
    <property type="evidence" value="ECO:0007669"/>
    <property type="project" value="InterPro"/>
</dbReference>
<accession>A0A3M8CTY7</accession>
<reference evidence="2 3" key="1">
    <citation type="submission" date="2018-10" db="EMBL/GenBank/DDBJ databases">
        <title>Phylogenomics of Brevibacillus.</title>
        <authorList>
            <person name="Dunlap C."/>
        </authorList>
    </citation>
    <scope>NUCLEOTIDE SEQUENCE [LARGE SCALE GENOMIC DNA]</scope>
    <source>
        <strain evidence="2 3">JCM 15716</strain>
    </source>
</reference>
<dbReference type="PANTHER" id="PTHR30282">
    <property type="entry name" value="P-AMINOBENZOYL GLUTAMATE TRANSPORTER"/>
    <property type="match status" value="1"/>
</dbReference>
<name>A0A3M8CTY7_9BACL</name>
<dbReference type="OrthoDB" id="3314392at2"/>
<dbReference type="EMBL" id="RHHQ01000029">
    <property type="protein sequence ID" value="RNB79184.1"/>
    <property type="molecule type" value="Genomic_DNA"/>
</dbReference>
<keyword evidence="1" id="KW-1133">Transmembrane helix</keyword>
<dbReference type="InterPro" id="IPR004697">
    <property type="entry name" value="AbgT"/>
</dbReference>
<feature type="transmembrane region" description="Helical" evidence="1">
    <location>
        <begin position="445"/>
        <end position="463"/>
    </location>
</feature>
<proteinExistence type="predicted"/>
<feature type="transmembrane region" description="Helical" evidence="1">
    <location>
        <begin position="172"/>
        <end position="199"/>
    </location>
</feature>
<dbReference type="PANTHER" id="PTHR30282:SF0">
    <property type="entry name" value="P-AMINOBENZOYL-GLUTAMATE TRANSPORT PROTEIN"/>
    <property type="match status" value="1"/>
</dbReference>
<feature type="transmembrane region" description="Helical" evidence="1">
    <location>
        <begin position="347"/>
        <end position="367"/>
    </location>
</feature>
<feature type="transmembrane region" description="Helical" evidence="1">
    <location>
        <begin position="93"/>
        <end position="114"/>
    </location>
</feature>
<comment type="caution">
    <text evidence="2">The sequence shown here is derived from an EMBL/GenBank/DDBJ whole genome shotgun (WGS) entry which is preliminary data.</text>
</comment>
<protein>
    <submittedName>
        <fullName evidence="2">p-aminobenzoyl-glutamate transporter</fullName>
    </submittedName>
</protein>
<dbReference type="Pfam" id="PF03806">
    <property type="entry name" value="ABG_transport"/>
    <property type="match status" value="1"/>
</dbReference>
<feature type="transmembrane region" description="Helical" evidence="1">
    <location>
        <begin position="305"/>
        <end position="326"/>
    </location>
</feature>
<dbReference type="Proteomes" id="UP000271031">
    <property type="component" value="Unassembled WGS sequence"/>
</dbReference>
<feature type="transmembrane region" description="Helical" evidence="1">
    <location>
        <begin position="266"/>
        <end position="285"/>
    </location>
</feature>
<keyword evidence="1" id="KW-0472">Membrane</keyword>
<evidence type="ECO:0000313" key="2">
    <source>
        <dbReference type="EMBL" id="RNB79184.1"/>
    </source>
</evidence>
<gene>
    <name evidence="2" type="ORF">EDM56_29545</name>
</gene>
<dbReference type="AlphaFoldDB" id="A0A3M8CTY7"/>
<keyword evidence="3" id="KW-1185">Reference proteome</keyword>
<keyword evidence="1" id="KW-0812">Transmembrane</keyword>
<feature type="transmembrane region" description="Helical" evidence="1">
    <location>
        <begin position="219"/>
        <end position="236"/>
    </location>
</feature>
<feature type="transmembrane region" description="Helical" evidence="1">
    <location>
        <begin position="387"/>
        <end position="406"/>
    </location>
</feature>
<feature type="transmembrane region" description="Helical" evidence="1">
    <location>
        <begin position="475"/>
        <end position="500"/>
    </location>
</feature>
<evidence type="ECO:0000256" key="1">
    <source>
        <dbReference type="SAM" id="Phobius"/>
    </source>
</evidence>
<feature type="transmembrane region" description="Helical" evidence="1">
    <location>
        <begin position="413"/>
        <end position="433"/>
    </location>
</feature>
<sequence>MSVGHVNAKVQDTGSQATGLLKWVERVGNKLPNPFMLFVYLIVILMLLTAFLSIFNVTAVDPIKNETVHVKNLLSKEGLQWIFPNIIKNFSGFLPLGSILTLMLGVGLAEKVGLLETVIRKMSLRVSARYASYLVAFIAFFSHIASDATFVIMPPLGALIFLAVGRNPIAGLLAAIAGVGSGFSANILIVTTDVLLSGISSEISKGVNPAITVSVLDNWFFMAVSVLLLTALIGFITDKFIEPKLGVYHASDKHQLEKLTEQQNKALKAAGIAALLFIAIIAALVVPANGLLRDPKLGTIVPSPFISGIVPIILLFFLTVSITYGIKIGVIKKQNDIPELLTGPMKGMAGFIVMVFPLSQFVAFFNWSNMGSFLALSITDVLEKTNLTGAPVFIGLMFLSAFLCMFIASGSAIWSLLAPVFVPMFMALGYHPAFAQVAFRIADSSVLPFAIVSPFIPLFLNFLQEYKKDAKLGTYYSLILPYPIAIFVCWTLLLVVWYFLGLPIGPGVYPKLS</sequence>
<organism evidence="2 3">
    <name type="scientific">Brevibacillus fluminis</name>
    <dbReference type="NCBI Taxonomy" id="511487"/>
    <lineage>
        <taxon>Bacteria</taxon>
        <taxon>Bacillati</taxon>
        <taxon>Bacillota</taxon>
        <taxon>Bacilli</taxon>
        <taxon>Bacillales</taxon>
        <taxon>Paenibacillaceae</taxon>
        <taxon>Brevibacillus</taxon>
    </lineage>
</organism>
<feature type="transmembrane region" description="Helical" evidence="1">
    <location>
        <begin position="148"/>
        <end position="165"/>
    </location>
</feature>